<dbReference type="Pfam" id="PF02806">
    <property type="entry name" value="Alpha-amylase_C"/>
    <property type="match status" value="1"/>
</dbReference>
<keyword evidence="4 9" id="KW-0321">Glycogen metabolism</keyword>
<dbReference type="InterPro" id="IPR014756">
    <property type="entry name" value="Ig_E-set"/>
</dbReference>
<keyword evidence="5 9" id="KW-0328">Glycosyltransferase</keyword>
<dbReference type="UniPathway" id="UPA00164"/>
<evidence type="ECO:0000256" key="1">
    <source>
        <dbReference type="ARBA" id="ARBA00000826"/>
    </source>
</evidence>
<evidence type="ECO:0000256" key="5">
    <source>
        <dbReference type="ARBA" id="ARBA00022676"/>
    </source>
</evidence>
<comment type="similarity">
    <text evidence="3 9">Belongs to the glycosyl hydrolase 13 family. GlgB subfamily.</text>
</comment>
<reference evidence="13" key="1">
    <citation type="journal article" date="2020" name="mSystems">
        <title>Genome- and Community-Level Interaction Insights into Carbon Utilization and Element Cycling Functions of Hydrothermarchaeota in Hydrothermal Sediment.</title>
        <authorList>
            <person name="Zhou Z."/>
            <person name="Liu Y."/>
            <person name="Xu W."/>
            <person name="Pan J."/>
            <person name="Luo Z.H."/>
            <person name="Li M."/>
        </authorList>
    </citation>
    <scope>NUCLEOTIDE SEQUENCE [LARGE SCALE GENOMIC DNA]</scope>
    <source>
        <strain evidence="13">SpSt-289</strain>
    </source>
</reference>
<dbReference type="NCBIfam" id="TIGR01515">
    <property type="entry name" value="branching_enzym"/>
    <property type="match status" value="1"/>
</dbReference>
<comment type="subunit">
    <text evidence="9">Monomer.</text>
</comment>
<dbReference type="PIRSF" id="PIRSF000463">
    <property type="entry name" value="GlgB"/>
    <property type="match status" value="1"/>
</dbReference>
<dbReference type="SMART" id="SM00642">
    <property type="entry name" value="Aamy"/>
    <property type="match status" value="1"/>
</dbReference>
<dbReference type="InterPro" id="IPR006407">
    <property type="entry name" value="GlgB"/>
</dbReference>
<dbReference type="FunFam" id="3.20.20.80:FF:000003">
    <property type="entry name" value="1,4-alpha-glucan branching enzyme GlgB"/>
    <property type="match status" value="1"/>
</dbReference>
<dbReference type="GO" id="GO:0004553">
    <property type="term" value="F:hydrolase activity, hydrolyzing O-glycosyl compounds"/>
    <property type="evidence" value="ECO:0007669"/>
    <property type="project" value="InterPro"/>
</dbReference>
<feature type="region of interest" description="Disordered" evidence="11">
    <location>
        <begin position="1"/>
        <end position="66"/>
    </location>
</feature>
<dbReference type="InterPro" id="IPR013783">
    <property type="entry name" value="Ig-like_fold"/>
</dbReference>
<comment type="function">
    <text evidence="9">Catalyzes the formation of the alpha-1,6-glucosidic linkages in glycogen by scission of a 1,4-alpha-linked oligosaccharide from growing alpha-1,4-glucan chains and the subsequent attachment of the oligosaccharide to the alpha-1,6 position.</text>
</comment>
<evidence type="ECO:0000256" key="4">
    <source>
        <dbReference type="ARBA" id="ARBA00022600"/>
    </source>
</evidence>
<protein>
    <recommendedName>
        <fullName evidence="9">1,4-alpha-glucan branching enzyme GlgB</fullName>
        <ecNumber evidence="9">2.4.1.18</ecNumber>
    </recommendedName>
    <alternativeName>
        <fullName evidence="9">1,4-alpha-D-glucan:1,4-alpha-D-glucan 6-glucosyl-transferase</fullName>
    </alternativeName>
    <alternativeName>
        <fullName evidence="9">Alpha-(1-&gt;4)-glucan branching enzyme</fullName>
    </alternativeName>
    <alternativeName>
        <fullName evidence="9">Glycogen branching enzyme</fullName>
        <shortName evidence="9">BE</shortName>
    </alternativeName>
</protein>
<dbReference type="GO" id="GO:0043169">
    <property type="term" value="F:cation binding"/>
    <property type="evidence" value="ECO:0007669"/>
    <property type="project" value="InterPro"/>
</dbReference>
<comment type="caution">
    <text evidence="13">The sequence shown here is derived from an EMBL/GenBank/DDBJ whole genome shotgun (WGS) entry which is preliminary data.</text>
</comment>
<evidence type="ECO:0000256" key="2">
    <source>
        <dbReference type="ARBA" id="ARBA00004964"/>
    </source>
</evidence>
<evidence type="ECO:0000256" key="8">
    <source>
        <dbReference type="ARBA" id="ARBA00023277"/>
    </source>
</evidence>
<dbReference type="Gene3D" id="2.60.40.10">
    <property type="entry name" value="Immunoglobulins"/>
    <property type="match status" value="2"/>
</dbReference>
<dbReference type="CDD" id="cd02855">
    <property type="entry name" value="E_set_GBE_prok_N"/>
    <property type="match status" value="1"/>
</dbReference>
<dbReference type="Gene3D" id="2.60.40.1180">
    <property type="entry name" value="Golgi alpha-mannosidase II"/>
    <property type="match status" value="1"/>
</dbReference>
<comment type="catalytic activity">
    <reaction evidence="1 9">
        <text>Transfers a segment of a (1-&gt;4)-alpha-D-glucan chain to a primary hydroxy group in a similar glucan chain.</text>
        <dbReference type="EC" id="2.4.1.18"/>
    </reaction>
</comment>
<keyword evidence="8 9" id="KW-0119">Carbohydrate metabolism</keyword>
<organism evidence="13">
    <name type="scientific">Caldilinea aerophila</name>
    <dbReference type="NCBI Taxonomy" id="133453"/>
    <lineage>
        <taxon>Bacteria</taxon>
        <taxon>Bacillati</taxon>
        <taxon>Chloroflexota</taxon>
        <taxon>Caldilineae</taxon>
        <taxon>Caldilineales</taxon>
        <taxon>Caldilineaceae</taxon>
        <taxon>Caldilinea</taxon>
    </lineage>
</organism>
<dbReference type="Gene3D" id="3.20.20.80">
    <property type="entry name" value="Glycosidases"/>
    <property type="match status" value="1"/>
</dbReference>
<feature type="domain" description="Glycosyl hydrolase family 13 catalytic" evidence="12">
    <location>
        <begin position="318"/>
        <end position="678"/>
    </location>
</feature>
<sequence length="801" mass="92527">MQQPIQVEEEVEPQVGETPEEKTINIVQPADAVRPTELSSATGVASIEPTPPEPAQAAAPDEPETTADRAEIEAIVGGYHGAPYQILGPHRVRVGGQEMVAIRVFRPLDKAVDVLDIASGERTPMKRVHPAGFFEATFPQRKEIFPYRIVVLGGDDVEYELEDPYRFPLLLTDFELYLHGEGNFLESYERLGAHIRTVEGVQGVHFAVWAPNALRVSVIGPFNAWDNRVNPMQRRGDGGVWETFIPNLPKGTHYKYSIKSQFLGYEIDKSDPYGFYFEVRPSTDTRVWDIDSYQWNDQEWMERRAQTQALDRPMSIYEVHLGSWRRGEGNAFLSYRELAHQLVDYVKEMGYTHIELMPIAEHPLDGSWGYQVTGYYAPTSRFGTPDDFMYFVDYCHQHGIGVLLDWVPAHFPRDAHGLAFFDGTHLYEHADPRQGEHRDWGTKIFNYGRNEVRNFLLSNALFWLKKYHIDGLRVDAVASMLYLDYSRSPGEWIPNKYGGRENLEAIDFLRRFNELVHEHVPGVITCAEESTSWPMVTRPTYMGGLGFDYKWNMGWMHDTLSYMQKDPIYRRYHQNEITFSLIYAFHENFILPFSHDEVVHLKKSMLDKMPGDVWQKFANLRALYAYMYGHPGKKLLFMGGEFGQWAEWSEARSLDWHLLQFEEHRKLQRFVRDLNHFYRHEPALFEVDSSWEGFQWIDFTDAEQSVISFQRRAKEPAEMLIFVCNFTPVVRESYRVGLPISGLYQEVLNSDWTIYGGSGVTNSGMIAAQDLPWQNCKFSAPLRLPPLGVFVLKPVKPPPQQ</sequence>
<dbReference type="InterPro" id="IPR017853">
    <property type="entry name" value="GH"/>
</dbReference>
<name>A0A7C1JXT1_9CHLR</name>
<evidence type="ECO:0000256" key="7">
    <source>
        <dbReference type="ARBA" id="ARBA00023056"/>
    </source>
</evidence>
<dbReference type="InterPro" id="IPR013780">
    <property type="entry name" value="Glyco_hydro_b"/>
</dbReference>
<evidence type="ECO:0000256" key="3">
    <source>
        <dbReference type="ARBA" id="ARBA00009000"/>
    </source>
</evidence>
<dbReference type="GO" id="GO:0005829">
    <property type="term" value="C:cytosol"/>
    <property type="evidence" value="ECO:0007669"/>
    <property type="project" value="TreeGrafter"/>
</dbReference>
<dbReference type="InterPro" id="IPR006048">
    <property type="entry name" value="A-amylase/branching_C"/>
</dbReference>
<evidence type="ECO:0000256" key="10">
    <source>
        <dbReference type="PIRSR" id="PIRSR000463-1"/>
    </source>
</evidence>
<dbReference type="FunFam" id="2.60.40.1180:FF:000002">
    <property type="entry name" value="1,4-alpha-glucan branching enzyme GlgB"/>
    <property type="match status" value="1"/>
</dbReference>
<dbReference type="InterPro" id="IPR054169">
    <property type="entry name" value="GlgB_N"/>
</dbReference>
<dbReference type="FunFam" id="2.60.40.10:FF:000169">
    <property type="entry name" value="1,4-alpha-glucan branching enzyme GlgB"/>
    <property type="match status" value="1"/>
</dbReference>
<dbReference type="SUPFAM" id="SSF51011">
    <property type="entry name" value="Glycosyl hydrolase domain"/>
    <property type="match status" value="1"/>
</dbReference>
<dbReference type="InterPro" id="IPR037439">
    <property type="entry name" value="Branching_enzy"/>
</dbReference>
<dbReference type="CDD" id="cd11322">
    <property type="entry name" value="AmyAc_Glg_BE"/>
    <property type="match status" value="1"/>
</dbReference>
<keyword evidence="7 9" id="KW-0320">Glycogen biosynthesis</keyword>
<dbReference type="Pfam" id="PF22019">
    <property type="entry name" value="GlgB_N"/>
    <property type="match status" value="1"/>
</dbReference>
<evidence type="ECO:0000259" key="12">
    <source>
        <dbReference type="SMART" id="SM00642"/>
    </source>
</evidence>
<proteinExistence type="inferred from homology"/>
<dbReference type="GO" id="GO:0003844">
    <property type="term" value="F:1,4-alpha-glucan branching enzyme activity"/>
    <property type="evidence" value="ECO:0007669"/>
    <property type="project" value="UniProtKB-UniRule"/>
</dbReference>
<dbReference type="PANTHER" id="PTHR43651:SF3">
    <property type="entry name" value="1,4-ALPHA-GLUCAN-BRANCHING ENZYME"/>
    <property type="match status" value="1"/>
</dbReference>
<keyword evidence="6 9" id="KW-0808">Transferase</keyword>
<dbReference type="PANTHER" id="PTHR43651">
    <property type="entry name" value="1,4-ALPHA-GLUCAN-BRANCHING ENZYME"/>
    <property type="match status" value="1"/>
</dbReference>
<dbReference type="SUPFAM" id="SSF81296">
    <property type="entry name" value="E set domains"/>
    <property type="match status" value="1"/>
</dbReference>
<dbReference type="InterPro" id="IPR004193">
    <property type="entry name" value="Glyco_hydro_13_N"/>
</dbReference>
<dbReference type="AlphaFoldDB" id="A0A7C1JXT1"/>
<comment type="pathway">
    <text evidence="2 9">Glycan biosynthesis; glycogen biosynthesis.</text>
</comment>
<feature type="active site" description="Nucleophile" evidence="9 10">
    <location>
        <position position="475"/>
    </location>
</feature>
<dbReference type="EC" id="2.4.1.18" evidence="9"/>
<dbReference type="Pfam" id="PF02922">
    <property type="entry name" value="CBM_48"/>
    <property type="match status" value="1"/>
</dbReference>
<dbReference type="InterPro" id="IPR006047">
    <property type="entry name" value="GH13_cat_dom"/>
</dbReference>
<dbReference type="Pfam" id="PF00128">
    <property type="entry name" value="Alpha-amylase"/>
    <property type="match status" value="2"/>
</dbReference>
<dbReference type="EMBL" id="DSMG01000080">
    <property type="protein sequence ID" value="HDX31330.1"/>
    <property type="molecule type" value="Genomic_DNA"/>
</dbReference>
<feature type="active site" description="Proton donor" evidence="9 10">
    <location>
        <position position="528"/>
    </location>
</feature>
<evidence type="ECO:0000256" key="6">
    <source>
        <dbReference type="ARBA" id="ARBA00022679"/>
    </source>
</evidence>
<gene>
    <name evidence="9 13" type="primary">glgB</name>
    <name evidence="13" type="ORF">ENQ20_07520</name>
</gene>
<accession>A0A7C1JXT1</accession>
<dbReference type="HAMAP" id="MF_00685">
    <property type="entry name" value="GlgB"/>
    <property type="match status" value="1"/>
</dbReference>
<dbReference type="InterPro" id="IPR044143">
    <property type="entry name" value="GlgB_N_E_set_prok"/>
</dbReference>
<evidence type="ECO:0000256" key="9">
    <source>
        <dbReference type="HAMAP-Rule" id="MF_00685"/>
    </source>
</evidence>
<dbReference type="GO" id="GO:0005978">
    <property type="term" value="P:glycogen biosynthetic process"/>
    <property type="evidence" value="ECO:0007669"/>
    <property type="project" value="UniProtKB-UniRule"/>
</dbReference>
<evidence type="ECO:0000313" key="13">
    <source>
        <dbReference type="EMBL" id="HDX31330.1"/>
    </source>
</evidence>
<evidence type="ECO:0000256" key="11">
    <source>
        <dbReference type="SAM" id="MobiDB-lite"/>
    </source>
</evidence>
<dbReference type="NCBIfam" id="NF003811">
    <property type="entry name" value="PRK05402.1"/>
    <property type="match status" value="1"/>
</dbReference>
<dbReference type="SUPFAM" id="SSF51445">
    <property type="entry name" value="(Trans)glycosidases"/>
    <property type="match status" value="1"/>
</dbReference>
<dbReference type="NCBIfam" id="NF008967">
    <property type="entry name" value="PRK12313.1"/>
    <property type="match status" value="1"/>
</dbReference>